<protein>
    <recommendedName>
        <fullName evidence="4">TOG domain-containing protein</fullName>
    </recommendedName>
</protein>
<organism evidence="2 3">
    <name type="scientific">Tegillarca granosa</name>
    <name type="common">Malaysian cockle</name>
    <name type="synonym">Anadara granosa</name>
    <dbReference type="NCBI Taxonomy" id="220873"/>
    <lineage>
        <taxon>Eukaryota</taxon>
        <taxon>Metazoa</taxon>
        <taxon>Spiralia</taxon>
        <taxon>Lophotrochozoa</taxon>
        <taxon>Mollusca</taxon>
        <taxon>Bivalvia</taxon>
        <taxon>Autobranchia</taxon>
        <taxon>Pteriomorphia</taxon>
        <taxon>Arcoida</taxon>
        <taxon>Arcoidea</taxon>
        <taxon>Arcidae</taxon>
        <taxon>Tegillarca</taxon>
    </lineage>
</organism>
<dbReference type="EMBL" id="JARBDR010000793">
    <property type="protein sequence ID" value="KAJ8307400.1"/>
    <property type="molecule type" value="Genomic_DNA"/>
</dbReference>
<evidence type="ECO:0000313" key="2">
    <source>
        <dbReference type="EMBL" id="KAJ8307400.1"/>
    </source>
</evidence>
<dbReference type="InterPro" id="IPR016024">
    <property type="entry name" value="ARM-type_fold"/>
</dbReference>
<dbReference type="Proteomes" id="UP001217089">
    <property type="component" value="Unassembled WGS sequence"/>
</dbReference>
<feature type="region of interest" description="Disordered" evidence="1">
    <location>
        <begin position="446"/>
        <end position="495"/>
    </location>
</feature>
<dbReference type="SUPFAM" id="SSF48371">
    <property type="entry name" value="ARM repeat"/>
    <property type="match status" value="1"/>
</dbReference>
<name>A0ABQ9EQG1_TEGGR</name>
<evidence type="ECO:0008006" key="4">
    <source>
        <dbReference type="Google" id="ProtNLM"/>
    </source>
</evidence>
<comment type="caution">
    <text evidence="2">The sequence shown here is derived from an EMBL/GenBank/DDBJ whole genome shotgun (WGS) entry which is preliminary data.</text>
</comment>
<dbReference type="InterPro" id="IPR011989">
    <property type="entry name" value="ARM-like"/>
</dbReference>
<keyword evidence="3" id="KW-1185">Reference proteome</keyword>
<reference evidence="2 3" key="1">
    <citation type="submission" date="2022-12" db="EMBL/GenBank/DDBJ databases">
        <title>Chromosome-level genome of Tegillarca granosa.</title>
        <authorList>
            <person name="Kim J."/>
        </authorList>
    </citation>
    <scope>NUCLEOTIDE SEQUENCE [LARGE SCALE GENOMIC DNA]</scope>
    <source>
        <strain evidence="2">Teg-2019</strain>
        <tissue evidence="2">Adductor muscle</tissue>
    </source>
</reference>
<proteinExistence type="predicted"/>
<accession>A0ABQ9EQG1</accession>
<evidence type="ECO:0000313" key="3">
    <source>
        <dbReference type="Proteomes" id="UP001217089"/>
    </source>
</evidence>
<sequence length="522" mass="58448">MQRGTWTLLLQLDSGALHYTITVSYLPLNGVDLGLRLGHPSLNEPEDNFDSENNITGSRSGSPASRLQYITHTGGRTDPMTPTKPRRSGIARSQGASREGSPSRVSMQPGRERRLSGGGSKLPSSASKKGVMAQRLLRPGSDVEDAITDALQKTGRKRIDIYDSDDAASETSSVCSERSYSSFGRTSEVRYLENNRVELRKVMEVFTRMFHDPHSKVLSLFLDTLVDLICVHSRDLNDQLYVLLTRLLNKTGADMLGSVHAKVQKALDAVRENFPCDHQFNILTKYIVDQTQSPNLKVKTSLLTYMHGLALSMDPSDFVNSSDSRLAISRIIGMTTEPKNVDVRKGAQTVLIALFNLNPPEFSMMLSNLPKAFQDSATKILHHHIRTASHSHETDVLSPRDINEHRDATETENMNPEDIYNSIKKTSADIQNLSFNSKLDNYDDVKRKTKKREFTSQDSGIQDLRNDSPDAGDNRKGHYNPSHYQDEGTLNGYNNKGRLPEVEFDDGELFNEGLYLHNVIYM</sequence>
<gene>
    <name evidence="2" type="ORF">KUTeg_015484</name>
</gene>
<dbReference type="PANTHER" id="PTHR21567">
    <property type="entry name" value="CLASP"/>
    <property type="match status" value="1"/>
</dbReference>
<dbReference type="Gene3D" id="1.25.10.10">
    <property type="entry name" value="Leucine-rich Repeat Variant"/>
    <property type="match status" value="1"/>
</dbReference>
<evidence type="ECO:0000256" key="1">
    <source>
        <dbReference type="SAM" id="MobiDB-lite"/>
    </source>
</evidence>
<feature type="compositionally biased region" description="Polar residues" evidence="1">
    <location>
        <begin position="51"/>
        <end position="71"/>
    </location>
</feature>
<feature type="region of interest" description="Disordered" evidence="1">
    <location>
        <begin position="44"/>
        <end position="130"/>
    </location>
</feature>
<feature type="compositionally biased region" description="Basic and acidic residues" evidence="1">
    <location>
        <begin position="464"/>
        <end position="476"/>
    </location>
</feature>
<dbReference type="PANTHER" id="PTHR21567:SF9">
    <property type="entry name" value="CLIP-ASSOCIATING PROTEIN"/>
    <property type="match status" value="1"/>
</dbReference>